<dbReference type="AlphaFoldDB" id="A0A0E9VTL4"/>
<reference evidence="1" key="1">
    <citation type="submission" date="2014-11" db="EMBL/GenBank/DDBJ databases">
        <authorList>
            <person name="Amaro Gonzalez C."/>
        </authorList>
    </citation>
    <scope>NUCLEOTIDE SEQUENCE</scope>
</reference>
<protein>
    <submittedName>
        <fullName evidence="1">Uncharacterized protein</fullName>
    </submittedName>
</protein>
<proteinExistence type="predicted"/>
<name>A0A0E9VTL4_ANGAN</name>
<reference evidence="1" key="2">
    <citation type="journal article" date="2015" name="Fish Shellfish Immunol.">
        <title>Early steps in the European eel (Anguilla anguilla)-Vibrio vulnificus interaction in the gills: Role of the RtxA13 toxin.</title>
        <authorList>
            <person name="Callol A."/>
            <person name="Pajuelo D."/>
            <person name="Ebbesson L."/>
            <person name="Teles M."/>
            <person name="MacKenzie S."/>
            <person name="Amaro C."/>
        </authorList>
    </citation>
    <scope>NUCLEOTIDE SEQUENCE</scope>
</reference>
<sequence length="25" mass="2722">MVRSASLLQLIVAACFSMQLMVRPG</sequence>
<organism evidence="1">
    <name type="scientific">Anguilla anguilla</name>
    <name type="common">European freshwater eel</name>
    <name type="synonym">Muraena anguilla</name>
    <dbReference type="NCBI Taxonomy" id="7936"/>
    <lineage>
        <taxon>Eukaryota</taxon>
        <taxon>Metazoa</taxon>
        <taxon>Chordata</taxon>
        <taxon>Craniata</taxon>
        <taxon>Vertebrata</taxon>
        <taxon>Euteleostomi</taxon>
        <taxon>Actinopterygii</taxon>
        <taxon>Neopterygii</taxon>
        <taxon>Teleostei</taxon>
        <taxon>Anguilliformes</taxon>
        <taxon>Anguillidae</taxon>
        <taxon>Anguilla</taxon>
    </lineage>
</organism>
<dbReference type="EMBL" id="GBXM01027902">
    <property type="protein sequence ID" value="JAH80675.1"/>
    <property type="molecule type" value="Transcribed_RNA"/>
</dbReference>
<dbReference type="PROSITE" id="PS51257">
    <property type="entry name" value="PROKAR_LIPOPROTEIN"/>
    <property type="match status" value="1"/>
</dbReference>
<accession>A0A0E9VTL4</accession>
<evidence type="ECO:0000313" key="1">
    <source>
        <dbReference type="EMBL" id="JAH80675.1"/>
    </source>
</evidence>